<proteinExistence type="predicted"/>
<reference evidence="5 6" key="1">
    <citation type="submission" date="2019-11" db="EMBL/GenBank/DDBJ databases">
        <title>Draft genome of Amycolatopsis RM579.</title>
        <authorList>
            <person name="Duangmal K."/>
            <person name="Mingma R."/>
        </authorList>
    </citation>
    <scope>NUCLEOTIDE SEQUENCE [LARGE SCALE GENOMIC DNA]</scope>
    <source>
        <strain evidence="5 6">RM579</strain>
    </source>
</reference>
<comment type="caution">
    <text evidence="5">The sequence shown here is derived from an EMBL/GenBank/DDBJ whole genome shotgun (WGS) entry which is preliminary data.</text>
</comment>
<dbReference type="Gene3D" id="3.40.50.1580">
    <property type="entry name" value="Nucleoside phosphorylase domain"/>
    <property type="match status" value="1"/>
</dbReference>
<dbReference type="InterPro" id="IPR035994">
    <property type="entry name" value="Nucleoside_phosphorylase_sf"/>
</dbReference>
<dbReference type="EC" id="2.4.2.3" evidence="1"/>
<evidence type="ECO:0000313" key="6">
    <source>
        <dbReference type="Proteomes" id="UP000440096"/>
    </source>
</evidence>
<dbReference type="PANTHER" id="PTHR43691:SF11">
    <property type="entry name" value="FI09636P-RELATED"/>
    <property type="match status" value="1"/>
</dbReference>
<dbReference type="OrthoDB" id="9782889at2"/>
<evidence type="ECO:0000313" key="5">
    <source>
        <dbReference type="EMBL" id="MTD53024.1"/>
    </source>
</evidence>
<dbReference type="GO" id="GO:0005829">
    <property type="term" value="C:cytosol"/>
    <property type="evidence" value="ECO:0007669"/>
    <property type="project" value="TreeGrafter"/>
</dbReference>
<dbReference type="GO" id="GO:0004850">
    <property type="term" value="F:uridine phosphorylase activity"/>
    <property type="evidence" value="ECO:0007669"/>
    <property type="project" value="UniProtKB-EC"/>
</dbReference>
<dbReference type="AlphaFoldDB" id="A0A6N7Z0N0"/>
<evidence type="ECO:0000256" key="1">
    <source>
        <dbReference type="ARBA" id="ARBA00011888"/>
    </source>
</evidence>
<feature type="domain" description="Nucleoside phosphorylase" evidence="4">
    <location>
        <begin position="32"/>
        <end position="234"/>
    </location>
</feature>
<organism evidence="5 6">
    <name type="scientific">Amycolatopsis pithecellobii</name>
    <dbReference type="NCBI Taxonomy" id="664692"/>
    <lineage>
        <taxon>Bacteria</taxon>
        <taxon>Bacillati</taxon>
        <taxon>Actinomycetota</taxon>
        <taxon>Actinomycetes</taxon>
        <taxon>Pseudonocardiales</taxon>
        <taxon>Pseudonocardiaceae</taxon>
        <taxon>Amycolatopsis</taxon>
    </lineage>
</organism>
<dbReference type="PANTHER" id="PTHR43691">
    <property type="entry name" value="URIDINE PHOSPHORYLASE"/>
    <property type="match status" value="1"/>
</dbReference>
<protein>
    <recommendedName>
        <fullName evidence="2">Uridine phosphorylase</fullName>
        <ecNumber evidence="1">2.4.2.3</ecNumber>
    </recommendedName>
</protein>
<name>A0A6N7Z0N0_9PSEU</name>
<dbReference type="EMBL" id="WMBA01000003">
    <property type="protein sequence ID" value="MTD53024.1"/>
    <property type="molecule type" value="Genomic_DNA"/>
</dbReference>
<accession>A0A6N7Z0N0</accession>
<dbReference type="SUPFAM" id="SSF53167">
    <property type="entry name" value="Purine and uridine phosphorylases"/>
    <property type="match status" value="1"/>
</dbReference>
<dbReference type="InterPro" id="IPR000845">
    <property type="entry name" value="Nucleoside_phosphorylase_d"/>
</dbReference>
<dbReference type="RefSeq" id="WP_154755274.1">
    <property type="nucleotide sequence ID" value="NZ_WMBA01000003.1"/>
</dbReference>
<dbReference type="Proteomes" id="UP000440096">
    <property type="component" value="Unassembled WGS sequence"/>
</dbReference>
<evidence type="ECO:0000256" key="2">
    <source>
        <dbReference type="ARBA" id="ARBA00021980"/>
    </source>
</evidence>
<dbReference type="CDD" id="cd17767">
    <property type="entry name" value="UP_EcUdp-like"/>
    <property type="match status" value="1"/>
</dbReference>
<evidence type="ECO:0000259" key="4">
    <source>
        <dbReference type="Pfam" id="PF01048"/>
    </source>
</evidence>
<dbReference type="Pfam" id="PF01048">
    <property type="entry name" value="PNP_UDP_1"/>
    <property type="match status" value="1"/>
</dbReference>
<evidence type="ECO:0000256" key="3">
    <source>
        <dbReference type="ARBA" id="ARBA00048447"/>
    </source>
</evidence>
<keyword evidence="6" id="KW-1185">Reference proteome</keyword>
<comment type="catalytic activity">
    <reaction evidence="3">
        <text>uridine + phosphate = alpha-D-ribose 1-phosphate + uracil</text>
        <dbReference type="Rhea" id="RHEA:24388"/>
        <dbReference type="ChEBI" id="CHEBI:16704"/>
        <dbReference type="ChEBI" id="CHEBI:17568"/>
        <dbReference type="ChEBI" id="CHEBI:43474"/>
        <dbReference type="ChEBI" id="CHEBI:57720"/>
        <dbReference type="EC" id="2.4.2.3"/>
    </reaction>
</comment>
<sequence length="262" mass="27608">MTVDEHQAVPAAALAPRFFTALAEDGFTAANALVTGDPGRIEPVSELLTDARVKSFRRGFKGATGHYRGLPVFLLSHGIGAPGIERALIELKELGVRSVIRVGTTGALQEGIEPGTLIVNDAAVRLEGTSLNYARPEFPAAASWDMTAALVEAARARQQTVHVGTGATTSSFFAGQGREPFTKWNAAAAGVLDEMHALGVLNFEMEVATLLTLARIFGVRAGAICTVVNNRVDKVPGWEFSTLDAAQVALDALVEADSAVVR</sequence>
<dbReference type="GO" id="GO:0009116">
    <property type="term" value="P:nucleoside metabolic process"/>
    <property type="evidence" value="ECO:0007669"/>
    <property type="project" value="InterPro"/>
</dbReference>
<gene>
    <name evidence="5" type="ORF">GKO32_03390</name>
</gene>